<dbReference type="EMBL" id="JBHUDO010000003">
    <property type="protein sequence ID" value="MFD1646857.1"/>
    <property type="molecule type" value="Genomic_DNA"/>
</dbReference>
<dbReference type="InterPro" id="IPR038729">
    <property type="entry name" value="Rad50/SbcC_AAA"/>
</dbReference>
<dbReference type="PANTHER" id="PTHR45615:SF80">
    <property type="entry name" value="GRIP DOMAIN-CONTAINING PROTEIN"/>
    <property type="match status" value="1"/>
</dbReference>
<evidence type="ECO:0000259" key="3">
    <source>
        <dbReference type="Pfam" id="PF13476"/>
    </source>
</evidence>
<evidence type="ECO:0000256" key="2">
    <source>
        <dbReference type="SAM" id="MobiDB-lite"/>
    </source>
</evidence>
<dbReference type="Gene3D" id="3.40.50.300">
    <property type="entry name" value="P-loop containing nucleotide triphosphate hydrolases"/>
    <property type="match status" value="2"/>
</dbReference>
<dbReference type="Pfam" id="PF13476">
    <property type="entry name" value="AAA_23"/>
    <property type="match status" value="1"/>
</dbReference>
<evidence type="ECO:0000256" key="1">
    <source>
        <dbReference type="SAM" id="Coils"/>
    </source>
</evidence>
<feature type="compositionally biased region" description="Basic and acidic residues" evidence="2">
    <location>
        <begin position="366"/>
        <end position="390"/>
    </location>
</feature>
<dbReference type="Proteomes" id="UP001597034">
    <property type="component" value="Unassembled WGS sequence"/>
</dbReference>
<dbReference type="AlphaFoldDB" id="A0ABD6DND8"/>
<name>A0ABD6DND8_9EURY</name>
<protein>
    <submittedName>
        <fullName evidence="4">Archaea-specific SMC-related protein</fullName>
    </submittedName>
</protein>
<feature type="domain" description="Rad50/SbcC-type AAA" evidence="3">
    <location>
        <begin position="16"/>
        <end position="279"/>
    </location>
</feature>
<accession>A0ABD6DND8</accession>
<keyword evidence="5" id="KW-1185">Reference proteome</keyword>
<dbReference type="NCBIfam" id="NF045487">
    <property type="entry name" value="ASRP"/>
    <property type="match status" value="1"/>
</dbReference>
<dbReference type="PANTHER" id="PTHR45615">
    <property type="entry name" value="MYOSIN HEAVY CHAIN, NON-MUSCLE"/>
    <property type="match status" value="1"/>
</dbReference>
<keyword evidence="1" id="KW-0175">Coiled coil</keyword>
<gene>
    <name evidence="4" type="ORF">ACFSBL_14290</name>
</gene>
<feature type="coiled-coil region" evidence="1">
    <location>
        <begin position="136"/>
        <end position="292"/>
    </location>
</feature>
<comment type="caution">
    <text evidence="4">The sequence shown here is derived from an EMBL/GenBank/DDBJ whole genome shotgun (WGS) entry which is preliminary data.</text>
</comment>
<dbReference type="Gene3D" id="1.10.287.510">
    <property type="entry name" value="Helix hairpin bin"/>
    <property type="match status" value="1"/>
</dbReference>
<evidence type="ECO:0000313" key="4">
    <source>
        <dbReference type="EMBL" id="MFD1646857.1"/>
    </source>
</evidence>
<dbReference type="InterPro" id="IPR027417">
    <property type="entry name" value="P-loop_NTPase"/>
</dbReference>
<dbReference type="RefSeq" id="WP_256401070.1">
    <property type="nucleotide sequence ID" value="NZ_JANHJR010000003.1"/>
</dbReference>
<feature type="region of interest" description="Disordered" evidence="2">
    <location>
        <begin position="366"/>
        <end position="396"/>
    </location>
</feature>
<evidence type="ECO:0000313" key="5">
    <source>
        <dbReference type="Proteomes" id="UP001597034"/>
    </source>
</evidence>
<proteinExistence type="predicted"/>
<organism evidence="4 5">
    <name type="scientific">Haloarchaeobius litoreus</name>
    <dbReference type="NCBI Taxonomy" id="755306"/>
    <lineage>
        <taxon>Archaea</taxon>
        <taxon>Methanobacteriati</taxon>
        <taxon>Methanobacteriota</taxon>
        <taxon>Stenosarchaea group</taxon>
        <taxon>Halobacteria</taxon>
        <taxon>Halobacteriales</taxon>
        <taxon>Halorubellaceae</taxon>
        <taxon>Haloarchaeobius</taxon>
    </lineage>
</organism>
<reference evidence="4 5" key="1">
    <citation type="journal article" date="2019" name="Int. J. Syst. Evol. Microbiol.">
        <title>The Global Catalogue of Microorganisms (GCM) 10K type strain sequencing project: providing services to taxonomists for standard genome sequencing and annotation.</title>
        <authorList>
            <consortium name="The Broad Institute Genomics Platform"/>
            <consortium name="The Broad Institute Genome Sequencing Center for Infectious Disease"/>
            <person name="Wu L."/>
            <person name="Ma J."/>
        </authorList>
    </citation>
    <scope>NUCLEOTIDE SEQUENCE [LARGE SCALE GENOMIC DNA]</scope>
    <source>
        <strain evidence="4 5">CGMCC 1.10390</strain>
    </source>
</reference>
<dbReference type="SUPFAM" id="SSF52540">
    <property type="entry name" value="P-loop containing nucleoside triphosphate hydrolases"/>
    <property type="match status" value="1"/>
</dbReference>
<sequence length="649" mass="73788">MSRADTTGSAATVVAENIGGISSTEVEIPPGVTVLTGRNATNRTSFLQTIMAGVGSTDVSLKGDADEGSVELELDGTTYRRTLSRTDGTVSFGGEPYLDDASVADLFAFLLESNAARQAVVRDDDLRELLMRPVDTDEIKAEIDRLERERDEVESELEAIGTLKGELPGLEAQKSELVSEIDAKRAELEDVEAEIESMDADVDESRAEKQELESRLDELRTLRSQLDDVRSDIDIEEESIASLRSERAELQETREALPDAPMGEHEQIERDISRLHEEKQQLEATVSDLQGVIQFNEEMLDGEQSAVGGALDPNDGSTGAVTDRLLEDEEVVCWTCGSEVPEERIEQMLEQLRDVRQGHTADIREREAELDELRSEQREREEQQRRRDQVEQQLTDIENELDDREARLADLRARREELNEQIETTESAVRQLESEEFSDILERHKEANQIEFELGRLESDLDDVTDRITEIEDRLAEESELQRQRETLQSELEDQRTRIDRMEQEAVEEFNDRMADILEMLDYDNLARIWIERVQRTVREGRRNVEKTVFEMHIVRTTESGATYEDTVDHLSESEREVTGLTFALAGYLVHDLHETVPFMLLDSLEAIDSERIADLVSYFSEYPTYLVVALLPEDAQALSPAYTRITEI</sequence>